<keyword evidence="2" id="KW-1185">Reference proteome</keyword>
<accession>A0ACB5TEH2</accession>
<dbReference type="EMBL" id="BSXV01000015">
    <property type="protein sequence ID" value="GME86889.1"/>
    <property type="molecule type" value="Genomic_DNA"/>
</dbReference>
<name>A0ACB5TEH2_CANBO</name>
<organism evidence="1 2">
    <name type="scientific">Candida boidinii</name>
    <name type="common">Yeast</name>
    <dbReference type="NCBI Taxonomy" id="5477"/>
    <lineage>
        <taxon>Eukaryota</taxon>
        <taxon>Fungi</taxon>
        <taxon>Dikarya</taxon>
        <taxon>Ascomycota</taxon>
        <taxon>Saccharomycotina</taxon>
        <taxon>Pichiomycetes</taxon>
        <taxon>Pichiales</taxon>
        <taxon>Pichiaceae</taxon>
        <taxon>Ogataea</taxon>
        <taxon>Ogataea/Candida clade</taxon>
    </lineage>
</organism>
<gene>
    <name evidence="1" type="ORF">Cboi01_000006900</name>
</gene>
<evidence type="ECO:0000313" key="2">
    <source>
        <dbReference type="Proteomes" id="UP001165101"/>
    </source>
</evidence>
<evidence type="ECO:0000313" key="1">
    <source>
        <dbReference type="EMBL" id="GME86889.1"/>
    </source>
</evidence>
<comment type="caution">
    <text evidence="1">The sequence shown here is derived from an EMBL/GenBank/DDBJ whole genome shotgun (WGS) entry which is preliminary data.</text>
</comment>
<proteinExistence type="predicted"/>
<reference evidence="1" key="1">
    <citation type="submission" date="2023-04" db="EMBL/GenBank/DDBJ databases">
        <title>Candida boidinii NBRC 1967.</title>
        <authorList>
            <person name="Ichikawa N."/>
            <person name="Sato H."/>
            <person name="Tonouchi N."/>
        </authorList>
    </citation>
    <scope>NUCLEOTIDE SEQUENCE</scope>
    <source>
        <strain evidence="1">NBRC 1967</strain>
    </source>
</reference>
<protein>
    <submittedName>
        <fullName evidence="1">Unnamed protein product</fullName>
    </submittedName>
</protein>
<sequence length="582" mass="63093">MKKNTDQLVETTHDLDNMSHANFKNAAVSDLKVESIDVNFTKRVQLSKAELSSSSLPGFEPIDATARRNNDSNSGYELEALDANIQSDRVQNELSHQQTNNNNNSLRGRRTANITAVNTNQEETPLTSELTDYDEGIEYPDGGTRAWIVLFGAFLGFIADFGLINSIGAIQAYISVHQLAGVSSATTAWIFSLFLGCSYCAGIVSGILFDETGVKIPFILGTILTVGGLLITANAESIGSFIGGFGVVCGIGCALCMNPLMGVVSHWFKKKRAMAIGLATLGGSIGGIVFPLMLNSLYSRVGFVWAIRTLAFTCLGLLCLSFLMIKERLSANISRNDIDTVVIGEEETPSNEEQNILAKSTKMIKKSGSKIWKYSKEAISFKYFLEPKFLFCTIAAAFSELSLVCSMTYFASYAILLGQSENTAFILLTIINALGVLGRYLSGVLADKYGVYNVMIVMIFGVFLSNIVIWLGICSTMKSAGGLYAYAVIFGFFSSAVLSLTPACCGAISPTKDFGKRFATMYFFGGFNFIGGITLGGVILGKETLKTYNNFIIYCGVLAFAGDLCWIIARYFIVGVRLNVRV</sequence>
<dbReference type="Proteomes" id="UP001165101">
    <property type="component" value="Unassembled WGS sequence"/>
</dbReference>